<gene>
    <name evidence="2" type="ORF">ACFP1L_13420</name>
</gene>
<dbReference type="Proteomes" id="UP001596171">
    <property type="component" value="Unassembled WGS sequence"/>
</dbReference>
<dbReference type="PANTHER" id="PTHR43415:SF4">
    <property type="entry name" value="N-ACETYLTRANSFERASE DOMAIN-CONTAINING PROTEIN"/>
    <property type="match status" value="1"/>
</dbReference>
<dbReference type="RefSeq" id="WP_137616017.1">
    <property type="nucleotide sequence ID" value="NZ_BJDI01000006.1"/>
</dbReference>
<dbReference type="GO" id="GO:0016746">
    <property type="term" value="F:acyltransferase activity"/>
    <property type="evidence" value="ECO:0007669"/>
    <property type="project" value="UniProtKB-KW"/>
</dbReference>
<evidence type="ECO:0000313" key="2">
    <source>
        <dbReference type="EMBL" id="MFC6202867.1"/>
    </source>
</evidence>
<keyword evidence="2" id="KW-0012">Acyltransferase</keyword>
<dbReference type="Gene3D" id="3.40.630.30">
    <property type="match status" value="1"/>
</dbReference>
<proteinExistence type="predicted"/>
<sequence length="182" mass="20889">MTSVKIRPAQATELTTIWQLGFSDPQAAWTKWNGPYFHDVLPSQSDFETVIGPSDWLIHQKNWVITVDGQIVGSVNQHFVDGALQRWLEVGILIYDDQHWGQHIGQQALTQWLTHLFTVGTALPHIGLTTWSGNTRMTHLATAVGLNLEGQIPQVRYWQGQYYDSMKYGILRTDWLRRHPKI</sequence>
<organism evidence="2 3">
    <name type="scientific">Lactiplantibacillus nangangensis</name>
    <dbReference type="NCBI Taxonomy" id="2559917"/>
    <lineage>
        <taxon>Bacteria</taxon>
        <taxon>Bacillati</taxon>
        <taxon>Bacillota</taxon>
        <taxon>Bacilli</taxon>
        <taxon>Lactobacillales</taxon>
        <taxon>Lactobacillaceae</taxon>
        <taxon>Lactiplantibacillus</taxon>
    </lineage>
</organism>
<dbReference type="PANTHER" id="PTHR43415">
    <property type="entry name" value="SPERMIDINE N(1)-ACETYLTRANSFERASE"/>
    <property type="match status" value="1"/>
</dbReference>
<protein>
    <submittedName>
        <fullName evidence="2">GNAT family N-acetyltransferase</fullName>
        <ecNumber evidence="2">2.3.-.-</ecNumber>
    </submittedName>
</protein>
<accession>A0ABW1SNI4</accession>
<reference evidence="3" key="1">
    <citation type="journal article" date="2019" name="Int. J. Syst. Evol. Microbiol.">
        <title>The Global Catalogue of Microorganisms (GCM) 10K type strain sequencing project: providing services to taxonomists for standard genome sequencing and annotation.</title>
        <authorList>
            <consortium name="The Broad Institute Genomics Platform"/>
            <consortium name="The Broad Institute Genome Sequencing Center for Infectious Disease"/>
            <person name="Wu L."/>
            <person name="Ma J."/>
        </authorList>
    </citation>
    <scope>NUCLEOTIDE SEQUENCE [LARGE SCALE GENOMIC DNA]</scope>
    <source>
        <strain evidence="3">CCM 8930</strain>
    </source>
</reference>
<keyword evidence="3" id="KW-1185">Reference proteome</keyword>
<comment type="caution">
    <text evidence="2">The sequence shown here is derived from an EMBL/GenBank/DDBJ whole genome shotgun (WGS) entry which is preliminary data.</text>
</comment>
<dbReference type="EMBL" id="JBHSSE010000028">
    <property type="protein sequence ID" value="MFC6202867.1"/>
    <property type="molecule type" value="Genomic_DNA"/>
</dbReference>
<name>A0ABW1SNI4_9LACO</name>
<evidence type="ECO:0000259" key="1">
    <source>
        <dbReference type="PROSITE" id="PS51186"/>
    </source>
</evidence>
<dbReference type="Pfam" id="PF13302">
    <property type="entry name" value="Acetyltransf_3"/>
    <property type="match status" value="1"/>
</dbReference>
<dbReference type="EC" id="2.3.-.-" evidence="2"/>
<dbReference type="InterPro" id="IPR000182">
    <property type="entry name" value="GNAT_dom"/>
</dbReference>
<dbReference type="PROSITE" id="PS51186">
    <property type="entry name" value="GNAT"/>
    <property type="match status" value="1"/>
</dbReference>
<dbReference type="SUPFAM" id="SSF55729">
    <property type="entry name" value="Acyl-CoA N-acyltransferases (Nat)"/>
    <property type="match status" value="1"/>
</dbReference>
<keyword evidence="2" id="KW-0808">Transferase</keyword>
<feature type="domain" description="N-acetyltransferase" evidence="1">
    <location>
        <begin position="4"/>
        <end position="169"/>
    </location>
</feature>
<evidence type="ECO:0000313" key="3">
    <source>
        <dbReference type="Proteomes" id="UP001596171"/>
    </source>
</evidence>
<dbReference type="InterPro" id="IPR016181">
    <property type="entry name" value="Acyl_CoA_acyltransferase"/>
</dbReference>